<dbReference type="EMBL" id="FQUE01000010">
    <property type="protein sequence ID" value="SHF66951.1"/>
    <property type="molecule type" value="Genomic_DNA"/>
</dbReference>
<evidence type="ECO:0000313" key="1">
    <source>
        <dbReference type="EMBL" id="SHF66951.1"/>
    </source>
</evidence>
<dbReference type="RefSeq" id="WP_072858339.1">
    <property type="nucleotide sequence ID" value="NZ_FQUE01000010.1"/>
</dbReference>
<gene>
    <name evidence="1" type="ORF">SAMN05444339_11013</name>
</gene>
<dbReference type="STRING" id="366533.SAMN05444339_11013"/>
<dbReference type="Proteomes" id="UP000183987">
    <property type="component" value="Unassembled WGS sequence"/>
</dbReference>
<accession>A0A1M5DJ81</accession>
<dbReference type="AlphaFoldDB" id="A0A1M5DJ81"/>
<proteinExistence type="predicted"/>
<name>A0A1M5DJ81_LOKAT</name>
<organism evidence="1 2">
    <name type="scientific">Loktanella atrilutea</name>
    <dbReference type="NCBI Taxonomy" id="366533"/>
    <lineage>
        <taxon>Bacteria</taxon>
        <taxon>Pseudomonadati</taxon>
        <taxon>Pseudomonadota</taxon>
        <taxon>Alphaproteobacteria</taxon>
        <taxon>Rhodobacterales</taxon>
        <taxon>Roseobacteraceae</taxon>
        <taxon>Loktanella</taxon>
    </lineage>
</organism>
<reference evidence="2" key="1">
    <citation type="submission" date="2016-11" db="EMBL/GenBank/DDBJ databases">
        <authorList>
            <person name="Varghese N."/>
            <person name="Submissions S."/>
        </authorList>
    </citation>
    <scope>NUCLEOTIDE SEQUENCE [LARGE SCALE GENOMIC DNA]</scope>
    <source>
        <strain evidence="2">DSM 29326</strain>
    </source>
</reference>
<sequence>MDDDENEATLIEELRTEAAAQKATMLAILRVIEDQRPGATILVAQDLAEQADRVGQIDPALSEALWDLSDEIRVRG</sequence>
<keyword evidence="2" id="KW-1185">Reference proteome</keyword>
<protein>
    <submittedName>
        <fullName evidence="1">Uncharacterized protein</fullName>
    </submittedName>
</protein>
<evidence type="ECO:0000313" key="2">
    <source>
        <dbReference type="Proteomes" id="UP000183987"/>
    </source>
</evidence>